<dbReference type="Proteomes" id="UP000271098">
    <property type="component" value="Unassembled WGS sequence"/>
</dbReference>
<dbReference type="InterPro" id="IPR001200">
    <property type="entry name" value="Phosducin"/>
</dbReference>
<protein>
    <submittedName>
        <fullName evidence="6">Phosducin domain-containing protein</fullName>
    </submittedName>
</protein>
<dbReference type="CDD" id="cd02987">
    <property type="entry name" value="Phd_like_Phd"/>
    <property type="match status" value="1"/>
</dbReference>
<proteinExistence type="inferred from homology"/>
<dbReference type="WBParaSite" id="GPUH_0001386901-mRNA-1">
    <property type="protein sequence ID" value="GPUH_0001386901-mRNA-1"/>
    <property type="gene ID" value="GPUH_0001386901"/>
</dbReference>
<dbReference type="GO" id="GO:0008277">
    <property type="term" value="P:regulation of G protein-coupled receptor signaling pathway"/>
    <property type="evidence" value="ECO:0007669"/>
    <property type="project" value="InterPro"/>
</dbReference>
<keyword evidence="5" id="KW-1185">Reference proteome</keyword>
<reference evidence="6" key="1">
    <citation type="submission" date="2016-06" db="UniProtKB">
        <authorList>
            <consortium name="WormBaseParasite"/>
        </authorList>
    </citation>
    <scope>IDENTIFICATION</scope>
</reference>
<evidence type="ECO:0000313" key="5">
    <source>
        <dbReference type="Proteomes" id="UP000271098"/>
    </source>
</evidence>
<evidence type="ECO:0000313" key="4">
    <source>
        <dbReference type="EMBL" id="VDN23121.1"/>
    </source>
</evidence>
<comment type="similarity">
    <text evidence="1">Belongs to the phosducin family.</text>
</comment>
<evidence type="ECO:0000256" key="1">
    <source>
        <dbReference type="ARBA" id="ARBA00009686"/>
    </source>
</evidence>
<sequence length="220" mass="24883">MATLEEKLLHGKAAGYCSSSDEEQDDCCVGTSSDAPPPMSSGLRNTGPKGVLDDYRTFQECQRRELAETNEKILNAAKYCTLSGRDDNSDLEMLRSKRIQELADFTLARGKIVEITKKEEFLDFIETNRDCWILIHIYDDDNEGCVTLNKIFNQLALKYPYVKLAKVLPSVVGMSSQFREIGLPSLQIYCNETLRGNFVRLTDQLGEQFTAQQLVEFLSE</sequence>
<dbReference type="InterPro" id="IPR051499">
    <property type="entry name" value="Phosducin-like_reg"/>
</dbReference>
<gene>
    <name evidence="4" type="ORF">GPUH_LOCUS13854</name>
</gene>
<reference evidence="4 5" key="2">
    <citation type="submission" date="2018-11" db="EMBL/GenBank/DDBJ databases">
        <authorList>
            <consortium name="Pathogen Informatics"/>
        </authorList>
    </citation>
    <scope>NUCLEOTIDE SEQUENCE [LARGE SCALE GENOMIC DNA]</scope>
</reference>
<evidence type="ECO:0000256" key="2">
    <source>
        <dbReference type="SAM" id="MobiDB-lite"/>
    </source>
</evidence>
<dbReference type="PANTHER" id="PTHR46052:SF1">
    <property type="entry name" value="PHOSDUCIN-LIKE PROTEIN"/>
    <property type="match status" value="1"/>
</dbReference>
<dbReference type="EMBL" id="UYRT01080643">
    <property type="protein sequence ID" value="VDN23121.1"/>
    <property type="molecule type" value="Genomic_DNA"/>
</dbReference>
<organism evidence="6">
    <name type="scientific">Gongylonema pulchrum</name>
    <dbReference type="NCBI Taxonomy" id="637853"/>
    <lineage>
        <taxon>Eukaryota</taxon>
        <taxon>Metazoa</taxon>
        <taxon>Ecdysozoa</taxon>
        <taxon>Nematoda</taxon>
        <taxon>Chromadorea</taxon>
        <taxon>Rhabditida</taxon>
        <taxon>Spirurina</taxon>
        <taxon>Spiruromorpha</taxon>
        <taxon>Spiruroidea</taxon>
        <taxon>Gongylonematidae</taxon>
        <taxon>Gongylonema</taxon>
    </lineage>
</organism>
<dbReference type="InterPro" id="IPR036249">
    <property type="entry name" value="Thioredoxin-like_sf"/>
</dbReference>
<accession>A0A183DYR3</accession>
<name>A0A183DYR3_9BILA</name>
<dbReference type="OrthoDB" id="70588at2759"/>
<evidence type="ECO:0000313" key="6">
    <source>
        <dbReference type="WBParaSite" id="GPUH_0001386901-mRNA-1"/>
    </source>
</evidence>
<dbReference type="AlphaFoldDB" id="A0A183DYR3"/>
<dbReference type="Pfam" id="PF02114">
    <property type="entry name" value="Phosducin"/>
    <property type="match status" value="1"/>
</dbReference>
<feature type="domain" description="Phosducin" evidence="3">
    <location>
        <begin position="85"/>
        <end position="220"/>
    </location>
</feature>
<dbReference type="InterPro" id="IPR024253">
    <property type="entry name" value="Phosducin_thioredoxin-like_dom"/>
</dbReference>
<dbReference type="SUPFAM" id="SSF52833">
    <property type="entry name" value="Thioredoxin-like"/>
    <property type="match status" value="1"/>
</dbReference>
<dbReference type="PANTHER" id="PTHR46052">
    <property type="entry name" value="PHOSDUCIN-LIKE PROTEIN"/>
    <property type="match status" value="1"/>
</dbReference>
<feature type="region of interest" description="Disordered" evidence="2">
    <location>
        <begin position="15"/>
        <end position="46"/>
    </location>
</feature>
<dbReference type="Gene3D" id="3.40.30.10">
    <property type="entry name" value="Glutaredoxin"/>
    <property type="match status" value="1"/>
</dbReference>
<evidence type="ECO:0000259" key="3">
    <source>
        <dbReference type="Pfam" id="PF02114"/>
    </source>
</evidence>